<keyword evidence="2" id="KW-1185">Reference proteome</keyword>
<evidence type="ECO:0000313" key="2">
    <source>
        <dbReference type="Proteomes" id="UP000693946"/>
    </source>
</evidence>
<evidence type="ECO:0000313" key="1">
    <source>
        <dbReference type="EMBL" id="KAG7474725.1"/>
    </source>
</evidence>
<dbReference type="Proteomes" id="UP000693946">
    <property type="component" value="Linkage Group LG9"/>
</dbReference>
<protein>
    <submittedName>
        <fullName evidence="1">Uncharacterized protein</fullName>
    </submittedName>
</protein>
<reference evidence="1 2" key="1">
    <citation type="journal article" date="2021" name="Sci. Rep.">
        <title>Chromosome anchoring in Senegalese sole (Solea senegalensis) reveals sex-associated markers and genome rearrangements in flatfish.</title>
        <authorList>
            <person name="Guerrero-Cozar I."/>
            <person name="Gomez-Garrido J."/>
            <person name="Berbel C."/>
            <person name="Martinez-Blanch J.F."/>
            <person name="Alioto T."/>
            <person name="Claros M.G."/>
            <person name="Gagnaire P.A."/>
            <person name="Manchado M."/>
        </authorList>
    </citation>
    <scope>NUCLEOTIDE SEQUENCE [LARGE SCALE GENOMIC DNA]</scope>
    <source>
        <strain evidence="1">Sse05_10M</strain>
    </source>
</reference>
<dbReference type="EMBL" id="JAGKHQ010000021">
    <property type="protein sequence ID" value="KAG7474725.1"/>
    <property type="molecule type" value="Genomic_DNA"/>
</dbReference>
<comment type="caution">
    <text evidence="1">The sequence shown here is derived from an EMBL/GenBank/DDBJ whole genome shotgun (WGS) entry which is preliminary data.</text>
</comment>
<accession>A0AAV6PU00</accession>
<gene>
    <name evidence="1" type="ORF">JOB18_015574</name>
</gene>
<proteinExistence type="predicted"/>
<dbReference type="AlphaFoldDB" id="A0AAV6PU00"/>
<sequence>MTTAPPERDRARACWRHFTAQEVIQTAHVDSWMCRYNSVKFHLHLENLLLQMKTDHTLEPKRHIINN</sequence>
<organism evidence="1 2">
    <name type="scientific">Solea senegalensis</name>
    <name type="common">Senegalese sole</name>
    <dbReference type="NCBI Taxonomy" id="28829"/>
    <lineage>
        <taxon>Eukaryota</taxon>
        <taxon>Metazoa</taxon>
        <taxon>Chordata</taxon>
        <taxon>Craniata</taxon>
        <taxon>Vertebrata</taxon>
        <taxon>Euteleostomi</taxon>
        <taxon>Actinopterygii</taxon>
        <taxon>Neopterygii</taxon>
        <taxon>Teleostei</taxon>
        <taxon>Neoteleostei</taxon>
        <taxon>Acanthomorphata</taxon>
        <taxon>Carangaria</taxon>
        <taxon>Pleuronectiformes</taxon>
        <taxon>Pleuronectoidei</taxon>
        <taxon>Soleidae</taxon>
        <taxon>Solea</taxon>
    </lineage>
</organism>
<name>A0AAV6PU00_SOLSE</name>